<dbReference type="Pfam" id="PF00561">
    <property type="entry name" value="Abhydrolase_1"/>
    <property type="match status" value="1"/>
</dbReference>
<dbReference type="OrthoDB" id="3210164at2"/>
<dbReference type="SUPFAM" id="SSF53474">
    <property type="entry name" value="alpha/beta-Hydrolases"/>
    <property type="match status" value="1"/>
</dbReference>
<evidence type="ECO:0000259" key="1">
    <source>
        <dbReference type="Pfam" id="PF00561"/>
    </source>
</evidence>
<dbReference type="Gene3D" id="3.40.50.1820">
    <property type="entry name" value="alpha/beta hydrolase"/>
    <property type="match status" value="1"/>
</dbReference>
<dbReference type="InterPro" id="IPR029058">
    <property type="entry name" value="AB_hydrolase_fold"/>
</dbReference>
<proteinExistence type="predicted"/>
<dbReference type="Proteomes" id="UP000294901">
    <property type="component" value="Unassembled WGS sequence"/>
</dbReference>
<organism evidence="2 3">
    <name type="scientific">Paractinoplanes brasiliensis</name>
    <dbReference type="NCBI Taxonomy" id="52695"/>
    <lineage>
        <taxon>Bacteria</taxon>
        <taxon>Bacillati</taxon>
        <taxon>Actinomycetota</taxon>
        <taxon>Actinomycetes</taxon>
        <taxon>Micromonosporales</taxon>
        <taxon>Micromonosporaceae</taxon>
        <taxon>Paractinoplanes</taxon>
    </lineage>
</organism>
<sequence length="286" mass="29739">MTAETHTLTTDGAEITYDVRPGDGPTLLLIGSPMDASGFTTLAGHFPDRTVVTYDPRGISRSKLTGGQSTSTPEQHADDLSRLIDAIGGGPVDVFASSGGAVNGLALVTAHPGQVRTLVAHEPPALPVLPDRENALAAVQGIYDLYQKSGQGPAMVRFILSTSVKGEIPAGWIDQPGPTPEEFGMSSVDDGSRDDILLGQNLISCTHYEPDFAKLRGASTRIVVAVGAESEGELAHRAGEGVAAGLGSEPVTFPSHHGGFLGGEFGQMGDPDNFAAKLREVLNDKS</sequence>
<dbReference type="InterPro" id="IPR000073">
    <property type="entry name" value="AB_hydrolase_1"/>
</dbReference>
<reference evidence="2 3" key="1">
    <citation type="submission" date="2019-03" db="EMBL/GenBank/DDBJ databases">
        <title>Sequencing the genomes of 1000 actinobacteria strains.</title>
        <authorList>
            <person name="Klenk H.-P."/>
        </authorList>
    </citation>
    <scope>NUCLEOTIDE SEQUENCE [LARGE SCALE GENOMIC DNA]</scope>
    <source>
        <strain evidence="2 3">DSM 43805</strain>
    </source>
</reference>
<dbReference type="GO" id="GO:0003824">
    <property type="term" value="F:catalytic activity"/>
    <property type="evidence" value="ECO:0007669"/>
    <property type="project" value="UniProtKB-ARBA"/>
</dbReference>
<feature type="domain" description="AB hydrolase-1" evidence="1">
    <location>
        <begin position="42"/>
        <end position="144"/>
    </location>
</feature>
<comment type="caution">
    <text evidence="2">The sequence shown here is derived from an EMBL/GenBank/DDBJ whole genome shotgun (WGS) entry which is preliminary data.</text>
</comment>
<dbReference type="EMBL" id="SNWR01000002">
    <property type="protein sequence ID" value="TDO32515.1"/>
    <property type="molecule type" value="Genomic_DNA"/>
</dbReference>
<dbReference type="AlphaFoldDB" id="A0A4R6JDA4"/>
<gene>
    <name evidence="2" type="ORF">C8E87_7979</name>
</gene>
<name>A0A4R6JDA4_9ACTN</name>
<accession>A0A4R6JDA4</accession>
<evidence type="ECO:0000313" key="3">
    <source>
        <dbReference type="Proteomes" id="UP000294901"/>
    </source>
</evidence>
<evidence type="ECO:0000313" key="2">
    <source>
        <dbReference type="EMBL" id="TDO32515.1"/>
    </source>
</evidence>
<keyword evidence="3" id="KW-1185">Reference proteome</keyword>
<protein>
    <submittedName>
        <fullName evidence="2">Pimeloyl-ACP methyl ester carboxylesterase</fullName>
    </submittedName>
</protein>
<dbReference type="RefSeq" id="WP_133878472.1">
    <property type="nucleotide sequence ID" value="NZ_BOMD01000033.1"/>
</dbReference>